<gene>
    <name evidence="1" type="ORF">PPERSA_04421</name>
</gene>
<dbReference type="EMBL" id="LDAU01000114">
    <property type="protein sequence ID" value="KRX04606.1"/>
    <property type="molecule type" value="Genomic_DNA"/>
</dbReference>
<sequence>MKSNTQIDNLDFLSGFQEASNLEELDINLSQNQRVTGGQQITYLKDLDNLETLNMNLAKLENAWDLKPFNKLTDLDNLQDFYLNVKGTDIYGYDAQNLQDKAQKQYPDANIKIEYSN</sequence>
<dbReference type="InterPro" id="IPR032675">
    <property type="entry name" value="LRR_dom_sf"/>
</dbReference>
<dbReference type="Gene3D" id="3.80.10.10">
    <property type="entry name" value="Ribonuclease Inhibitor"/>
    <property type="match status" value="1"/>
</dbReference>
<keyword evidence="2" id="KW-1185">Reference proteome</keyword>
<accession>A0A0V0QQM1</accession>
<evidence type="ECO:0000313" key="2">
    <source>
        <dbReference type="Proteomes" id="UP000054937"/>
    </source>
</evidence>
<comment type="caution">
    <text evidence="1">The sequence shown here is derived from an EMBL/GenBank/DDBJ whole genome shotgun (WGS) entry which is preliminary data.</text>
</comment>
<dbReference type="AlphaFoldDB" id="A0A0V0QQM1"/>
<reference evidence="1 2" key="1">
    <citation type="journal article" date="2015" name="Sci. Rep.">
        <title>Genome of the facultative scuticociliatosis pathogen Pseudocohnilembus persalinus provides insight into its virulence through horizontal gene transfer.</title>
        <authorList>
            <person name="Xiong J."/>
            <person name="Wang G."/>
            <person name="Cheng J."/>
            <person name="Tian M."/>
            <person name="Pan X."/>
            <person name="Warren A."/>
            <person name="Jiang C."/>
            <person name="Yuan D."/>
            <person name="Miao W."/>
        </authorList>
    </citation>
    <scope>NUCLEOTIDE SEQUENCE [LARGE SCALE GENOMIC DNA]</scope>
    <source>
        <strain evidence="1">36N120E</strain>
    </source>
</reference>
<evidence type="ECO:0000313" key="1">
    <source>
        <dbReference type="EMBL" id="KRX04606.1"/>
    </source>
</evidence>
<proteinExistence type="predicted"/>
<name>A0A0V0QQM1_PSEPJ</name>
<protein>
    <submittedName>
        <fullName evidence="1">Uncharacterized protein</fullName>
    </submittedName>
</protein>
<dbReference type="Proteomes" id="UP000054937">
    <property type="component" value="Unassembled WGS sequence"/>
</dbReference>
<dbReference type="InParanoid" id="A0A0V0QQM1"/>
<organism evidence="1 2">
    <name type="scientific">Pseudocohnilembus persalinus</name>
    <name type="common">Ciliate</name>
    <dbReference type="NCBI Taxonomy" id="266149"/>
    <lineage>
        <taxon>Eukaryota</taxon>
        <taxon>Sar</taxon>
        <taxon>Alveolata</taxon>
        <taxon>Ciliophora</taxon>
        <taxon>Intramacronucleata</taxon>
        <taxon>Oligohymenophorea</taxon>
        <taxon>Scuticociliatia</taxon>
        <taxon>Philasterida</taxon>
        <taxon>Pseudocohnilembidae</taxon>
        <taxon>Pseudocohnilembus</taxon>
    </lineage>
</organism>